<feature type="repeat" description="WD" evidence="6">
    <location>
        <begin position="531"/>
        <end position="572"/>
    </location>
</feature>
<keyword evidence="11" id="KW-1185">Reference proteome</keyword>
<dbReference type="SUPFAM" id="SSF50998">
    <property type="entry name" value="Quinoprotein alcohol dehydrogenase-like"/>
    <property type="match status" value="1"/>
</dbReference>
<proteinExistence type="predicted"/>
<dbReference type="InterPro" id="IPR001245">
    <property type="entry name" value="Ser-Thr/Tyr_kinase_cat_dom"/>
</dbReference>
<dbReference type="Gene3D" id="3.30.200.20">
    <property type="entry name" value="Phosphorylase Kinase, domain 1"/>
    <property type="match status" value="1"/>
</dbReference>
<dbReference type="InterPro" id="IPR008271">
    <property type="entry name" value="Ser/Thr_kinase_AS"/>
</dbReference>
<feature type="repeat" description="WD" evidence="6">
    <location>
        <begin position="242"/>
        <end position="283"/>
    </location>
</feature>
<gene>
    <name evidence="10" type="ORF">EVG20_g9534</name>
</gene>
<evidence type="ECO:0000256" key="3">
    <source>
        <dbReference type="ARBA" id="ARBA00022737"/>
    </source>
</evidence>
<dbReference type="STRING" id="205917.A0A4Y9XXM8"/>
<evidence type="ECO:0000313" key="11">
    <source>
        <dbReference type="Proteomes" id="UP000298327"/>
    </source>
</evidence>
<dbReference type="GO" id="GO:0005524">
    <property type="term" value="F:ATP binding"/>
    <property type="evidence" value="ECO:0007669"/>
    <property type="project" value="UniProtKB-UniRule"/>
</dbReference>
<dbReference type="GO" id="GO:0007166">
    <property type="term" value="P:cell surface receptor signaling pathway"/>
    <property type="evidence" value="ECO:0007669"/>
    <property type="project" value="InterPro"/>
</dbReference>
<dbReference type="GO" id="GO:0004674">
    <property type="term" value="F:protein serine/threonine kinase activity"/>
    <property type="evidence" value="ECO:0007669"/>
    <property type="project" value="UniProtKB-KW"/>
</dbReference>
<organism evidence="10 11">
    <name type="scientific">Dentipellis fragilis</name>
    <dbReference type="NCBI Taxonomy" id="205917"/>
    <lineage>
        <taxon>Eukaryota</taxon>
        <taxon>Fungi</taxon>
        <taxon>Dikarya</taxon>
        <taxon>Basidiomycota</taxon>
        <taxon>Agaricomycotina</taxon>
        <taxon>Agaricomycetes</taxon>
        <taxon>Russulales</taxon>
        <taxon>Hericiaceae</taxon>
        <taxon>Dentipellis</taxon>
    </lineage>
</organism>
<dbReference type="Gene3D" id="1.10.510.10">
    <property type="entry name" value="Transferase(Phosphotransferase) domain 1"/>
    <property type="match status" value="1"/>
</dbReference>
<dbReference type="InterPro" id="IPR019775">
    <property type="entry name" value="WD40_repeat_CS"/>
</dbReference>
<evidence type="ECO:0000256" key="5">
    <source>
        <dbReference type="ARBA" id="ARBA00022840"/>
    </source>
</evidence>
<feature type="region of interest" description="Disordered" evidence="8">
    <location>
        <begin position="681"/>
        <end position="855"/>
    </location>
</feature>
<evidence type="ECO:0000256" key="2">
    <source>
        <dbReference type="ARBA" id="ARBA00022574"/>
    </source>
</evidence>
<feature type="repeat" description="WD" evidence="6">
    <location>
        <begin position="70"/>
        <end position="105"/>
    </location>
</feature>
<dbReference type="SMART" id="SM00220">
    <property type="entry name" value="S_TKc"/>
    <property type="match status" value="1"/>
</dbReference>
<dbReference type="InterPro" id="IPR015943">
    <property type="entry name" value="WD40/YVTN_repeat-like_dom_sf"/>
</dbReference>
<dbReference type="OrthoDB" id="1668230at2759"/>
<dbReference type="EMBL" id="SEOQ01000978">
    <property type="protein sequence ID" value="TFY54870.1"/>
    <property type="molecule type" value="Genomic_DNA"/>
</dbReference>
<keyword evidence="5 7" id="KW-0067">ATP-binding</keyword>
<feature type="compositionally biased region" description="Basic and acidic residues" evidence="8">
    <location>
        <begin position="843"/>
        <end position="855"/>
    </location>
</feature>
<dbReference type="CDD" id="cd00200">
    <property type="entry name" value="WD40"/>
    <property type="match status" value="3"/>
</dbReference>
<dbReference type="PROSITE" id="PS00108">
    <property type="entry name" value="PROTEIN_KINASE_ST"/>
    <property type="match status" value="1"/>
</dbReference>
<dbReference type="Gene3D" id="1.20.930.20">
    <property type="entry name" value="Adaptor protein Cbl, N-terminal domain"/>
    <property type="match status" value="1"/>
</dbReference>
<dbReference type="InterPro" id="IPR020472">
    <property type="entry name" value="WD40_PAC1"/>
</dbReference>
<dbReference type="InterPro" id="IPR017441">
    <property type="entry name" value="Protein_kinase_ATP_BS"/>
</dbReference>
<feature type="compositionally biased region" description="Low complexity" evidence="8">
    <location>
        <begin position="775"/>
        <end position="796"/>
    </location>
</feature>
<protein>
    <recommendedName>
        <fullName evidence="9">Protein kinase domain-containing protein</fullName>
    </recommendedName>
</protein>
<feature type="repeat" description="WD" evidence="6">
    <location>
        <begin position="489"/>
        <end position="529"/>
    </location>
</feature>
<feature type="binding site" evidence="7">
    <location>
        <position position="1245"/>
    </location>
    <ligand>
        <name>ATP</name>
        <dbReference type="ChEBI" id="CHEBI:30616"/>
    </ligand>
</feature>
<reference evidence="10 11" key="1">
    <citation type="submission" date="2019-02" db="EMBL/GenBank/DDBJ databases">
        <title>Genome sequencing of the rare red list fungi Dentipellis fragilis.</title>
        <authorList>
            <person name="Buettner E."/>
            <person name="Kellner H."/>
        </authorList>
    </citation>
    <scope>NUCLEOTIDE SEQUENCE [LARGE SCALE GENOMIC DNA]</scope>
    <source>
        <strain evidence="10 11">DSM 105465</strain>
    </source>
</reference>
<dbReference type="PRINTS" id="PR00320">
    <property type="entry name" value="GPROTEINBRPT"/>
</dbReference>
<accession>A0A4Y9XXM8</accession>
<keyword evidence="3" id="KW-0677">Repeat</keyword>
<dbReference type="PROSITE" id="PS50082">
    <property type="entry name" value="WD_REPEATS_2"/>
    <property type="match status" value="12"/>
</dbReference>
<feature type="compositionally biased region" description="Polar residues" evidence="8">
    <location>
        <begin position="830"/>
        <end position="842"/>
    </location>
</feature>
<feature type="repeat" description="WD" evidence="6">
    <location>
        <begin position="285"/>
        <end position="319"/>
    </location>
</feature>
<keyword evidence="4 7" id="KW-0547">Nucleotide-binding</keyword>
<name>A0A4Y9XXM8_9AGAM</name>
<feature type="compositionally biased region" description="Polar residues" evidence="8">
    <location>
        <begin position="797"/>
        <end position="806"/>
    </location>
</feature>
<dbReference type="PROSITE" id="PS50294">
    <property type="entry name" value="WD_REPEATS_REGION"/>
    <property type="match status" value="9"/>
</dbReference>
<dbReference type="InterPro" id="IPR036537">
    <property type="entry name" value="Adaptor_Cbl_N_dom_sf"/>
</dbReference>
<feature type="repeat" description="WD" evidence="6">
    <location>
        <begin position="157"/>
        <end position="198"/>
    </location>
</feature>
<feature type="compositionally biased region" description="Low complexity" evidence="8">
    <location>
        <begin position="730"/>
        <end position="740"/>
    </location>
</feature>
<feature type="compositionally biased region" description="Low complexity" evidence="8">
    <location>
        <begin position="685"/>
        <end position="697"/>
    </location>
</feature>
<dbReference type="Gene3D" id="2.130.10.10">
    <property type="entry name" value="YVTN repeat-like/Quinoprotein amine dehydrogenase"/>
    <property type="match status" value="5"/>
</dbReference>
<dbReference type="Proteomes" id="UP000298327">
    <property type="component" value="Unassembled WGS sequence"/>
</dbReference>
<evidence type="ECO:0000256" key="1">
    <source>
        <dbReference type="ARBA" id="ARBA00022527"/>
    </source>
</evidence>
<keyword evidence="1" id="KW-0418">Kinase</keyword>
<feature type="repeat" description="WD" evidence="6">
    <location>
        <begin position="573"/>
        <end position="614"/>
    </location>
</feature>
<evidence type="ECO:0000259" key="9">
    <source>
        <dbReference type="PROSITE" id="PS50011"/>
    </source>
</evidence>
<dbReference type="InterPro" id="IPR000719">
    <property type="entry name" value="Prot_kinase_dom"/>
</dbReference>
<feature type="repeat" description="WD" evidence="6">
    <location>
        <begin position="28"/>
        <end position="69"/>
    </location>
</feature>
<dbReference type="PROSITE" id="PS00678">
    <property type="entry name" value="WD_REPEATS_1"/>
    <property type="match status" value="3"/>
</dbReference>
<dbReference type="InterPro" id="IPR011047">
    <property type="entry name" value="Quinoprotein_ADH-like_sf"/>
</dbReference>
<dbReference type="PROSITE" id="PS50011">
    <property type="entry name" value="PROTEIN_KINASE_DOM"/>
    <property type="match status" value="1"/>
</dbReference>
<dbReference type="InterPro" id="IPR036322">
    <property type="entry name" value="WD40_repeat_dom_sf"/>
</dbReference>
<feature type="repeat" description="WD" evidence="6">
    <location>
        <begin position="200"/>
        <end position="241"/>
    </location>
</feature>
<feature type="repeat" description="WD" evidence="6">
    <location>
        <begin position="360"/>
        <end position="391"/>
    </location>
</feature>
<evidence type="ECO:0000256" key="6">
    <source>
        <dbReference type="PROSITE-ProRule" id="PRU00221"/>
    </source>
</evidence>
<dbReference type="Pfam" id="PF07714">
    <property type="entry name" value="PK_Tyr_Ser-Thr"/>
    <property type="match status" value="1"/>
</dbReference>
<feature type="repeat" description="WD" evidence="6">
    <location>
        <begin position="446"/>
        <end position="487"/>
    </location>
</feature>
<evidence type="ECO:0000256" key="7">
    <source>
        <dbReference type="PROSITE-ProRule" id="PRU10141"/>
    </source>
</evidence>
<keyword evidence="2 6" id="KW-0853">WD repeat</keyword>
<dbReference type="InterPro" id="IPR050349">
    <property type="entry name" value="WD_LIS1/nudF_dynein_reg"/>
</dbReference>
<feature type="repeat" description="WD" evidence="6">
    <location>
        <begin position="629"/>
        <end position="654"/>
    </location>
</feature>
<dbReference type="SUPFAM" id="SSF50978">
    <property type="entry name" value="WD40 repeat-like"/>
    <property type="match status" value="1"/>
</dbReference>
<dbReference type="CDD" id="cd21037">
    <property type="entry name" value="MLKL_NTD"/>
    <property type="match status" value="1"/>
</dbReference>
<evidence type="ECO:0000256" key="8">
    <source>
        <dbReference type="SAM" id="MobiDB-lite"/>
    </source>
</evidence>
<dbReference type="Pfam" id="PF00400">
    <property type="entry name" value="WD40"/>
    <property type="match status" value="13"/>
</dbReference>
<dbReference type="InterPro" id="IPR059179">
    <property type="entry name" value="MLKL-like_MCAfunc"/>
</dbReference>
<dbReference type="PRINTS" id="PR00109">
    <property type="entry name" value="TYRKINASE"/>
</dbReference>
<keyword evidence="1" id="KW-0808">Transferase</keyword>
<dbReference type="InterPro" id="IPR011009">
    <property type="entry name" value="Kinase-like_dom_sf"/>
</dbReference>
<comment type="caution">
    <text evidence="10">The sequence shown here is derived from an EMBL/GenBank/DDBJ whole genome shotgun (WGS) entry which is preliminary data.</text>
</comment>
<dbReference type="PANTHER" id="PTHR44129">
    <property type="entry name" value="WD REPEAT-CONTAINING PROTEIN POP1"/>
    <property type="match status" value="1"/>
</dbReference>
<keyword evidence="1" id="KW-0723">Serine/threonine-protein kinase</keyword>
<dbReference type="SMART" id="SM00320">
    <property type="entry name" value="WD40"/>
    <property type="match status" value="14"/>
</dbReference>
<dbReference type="SUPFAM" id="SSF56112">
    <property type="entry name" value="Protein kinase-like (PK-like)"/>
    <property type="match status" value="1"/>
</dbReference>
<feature type="domain" description="Protein kinase" evidence="9">
    <location>
        <begin position="1218"/>
        <end position="1474"/>
    </location>
</feature>
<evidence type="ECO:0000256" key="4">
    <source>
        <dbReference type="ARBA" id="ARBA00022741"/>
    </source>
</evidence>
<dbReference type="PROSITE" id="PS00107">
    <property type="entry name" value="PROTEIN_KINASE_ATP"/>
    <property type="match status" value="1"/>
</dbReference>
<dbReference type="InterPro" id="IPR001680">
    <property type="entry name" value="WD40_rpt"/>
</dbReference>
<sequence>MSSAGSATRDDDDSKGVVSFIRLIEAPEKGVSNWYRSVKISPDGSTIATAGENHMVHIWNPSTAASIATLRGHTDWVLCLTYAPNGLILTSGSYDGSIRVWDTTTWTNIGEPLKSDGGPVRDIAFSSDGSRFISASSTSVDVTMWSAEDFLQVGESIKGHDSPVTTVDFSLDGSFFASGCAGGSVAVWDATTRTMLGEPLRGHTNEVHKVLFSPDGSRIASASEDRTVRLWDTSMGNPLAVFEGHTKAVRSIVFIPSTAILISCSVDTTLRLWHIDKKMAIGDPVTHHTSHVTGVDCSRDGQLLASSSVDCTVRVWHFNRNVFPRPYLVDMPNNTSTLPFGALYRDGFVSASVPNAPDLLHGHTNWVNAVAFSPDGNIVASGADDSTVRIWRTDGDNSESHCLQIIGQKTGVQCVAFSPDGKTLASASNTVWLWDTTTGKLTGRLMWSQADIIYAVAFSHDGLRVLTGGSDATVRVWDPAAGEVVDKPYEHHKGAIYSLDVTAAGLVASASADETVHLWDTNPGAIARAPLKGHGGEVRAAKFTPDGKVLASASEDWTMRLWDVESGTTIVILRGHTSVVRSIAFSPDGRVLASCSVDETVRLWDTKQGITIGAPLRHPPGIQPMTFAAVDISADGRKMATGSWNKTVYLWDIQISIEHQQPSRLALGESDADTGISHITTVMDSPSSALSSPPATARMRDSSGVLGPEIASDSRGPAARSTPNLPDPQSSTTSTTTAATELGNIGDTIRNTQPVPQESARDPLSGVPAHPVSISRRNSPDPASSRSSSTPVTAATFSQGNATRLSAGTVPERSRPVSRGTDALLADAQTRATTTGSSSQVTIREDRTRSQREQDRSPVAIWWSNLNVRYRRESPSSAASTVMRSPDQSERFVETRRRVVRAANSVLGTTVDLAHDALASGVDLLNLAPVPGLASAGHILLDIWNAFQKVQTNRSACQELTKRCADLLISVREEIVDAGQDVSEELHAPIDKLHETFQEVLLLMMKQIELPFLRRYLGRDNILKEIDGCDASLKRALDMFGLSIQIRTLKLMQFGMKSNFRVIGNRRESLSRNRVAAELQTIRDQQNEQDRIQDLTHLRQLLRAAVQTNDDLSMVEILQIGRDEMPEAMNALERTLQGFISSSAEDDHVSRDERRRDRLLARIGLRRETERNTSSPMPAAEDIDREFMQSGVETLRRLTLQQGEAPELPSWTITRFEVDLEQSIGIGSFSTVYRGTWRNRTVAIKMLAETTPKNLFVKEAELWKTFSHPHIVPLLGASSASSNPPWFFVSPYYKNGNLVKFLKDLRTVHEAIILRCMQEIATGMAYLHEHDILHGDLKAVNILVDDSMGCVITDFGQSEMRSEVFRLSRQPVARGTLRWQAPELMRGASVMTREIDVYAYAITCVEILAKGGLPWPLQDDEAVRHLVLVEHRRPPVPDTVTVTRRLAEILEACWSQEPAQRPSFLQVSDDVGRLRQSRARS</sequence>
<evidence type="ECO:0000313" key="10">
    <source>
        <dbReference type="EMBL" id="TFY54870.1"/>
    </source>
</evidence>